<organism evidence="2">
    <name type="scientific">Panicum hallii</name>
    <dbReference type="NCBI Taxonomy" id="206008"/>
    <lineage>
        <taxon>Eukaryota</taxon>
        <taxon>Viridiplantae</taxon>
        <taxon>Streptophyta</taxon>
        <taxon>Embryophyta</taxon>
        <taxon>Tracheophyta</taxon>
        <taxon>Spermatophyta</taxon>
        <taxon>Magnoliopsida</taxon>
        <taxon>Liliopsida</taxon>
        <taxon>Poales</taxon>
        <taxon>Poaceae</taxon>
        <taxon>PACMAD clade</taxon>
        <taxon>Panicoideae</taxon>
        <taxon>Panicodae</taxon>
        <taxon>Paniceae</taxon>
        <taxon>Panicinae</taxon>
        <taxon>Panicum</taxon>
        <taxon>Panicum sect. Panicum</taxon>
    </lineage>
</organism>
<feature type="region of interest" description="Disordered" evidence="1">
    <location>
        <begin position="65"/>
        <end position="85"/>
    </location>
</feature>
<feature type="compositionally biased region" description="Low complexity" evidence="1">
    <location>
        <begin position="29"/>
        <end position="38"/>
    </location>
</feature>
<dbReference type="Gramene" id="PVH62081">
    <property type="protein sequence ID" value="PVH62081"/>
    <property type="gene ID" value="PAHAL_3G200300"/>
</dbReference>
<dbReference type="EMBL" id="CM008048">
    <property type="protein sequence ID" value="PVH62081.1"/>
    <property type="molecule type" value="Genomic_DNA"/>
</dbReference>
<dbReference type="Proteomes" id="UP000243499">
    <property type="component" value="Chromosome 3"/>
</dbReference>
<evidence type="ECO:0000256" key="1">
    <source>
        <dbReference type="SAM" id="MobiDB-lite"/>
    </source>
</evidence>
<proteinExistence type="predicted"/>
<feature type="region of interest" description="Disordered" evidence="1">
    <location>
        <begin position="1"/>
        <end position="38"/>
    </location>
</feature>
<reference evidence="2" key="1">
    <citation type="submission" date="2018-04" db="EMBL/GenBank/DDBJ databases">
        <title>WGS assembly of Panicum hallii.</title>
        <authorList>
            <person name="Lovell J."/>
            <person name="Jenkins J."/>
            <person name="Lowry D."/>
            <person name="Mamidi S."/>
            <person name="Sreedasyam A."/>
            <person name="Weng X."/>
            <person name="Barry K."/>
            <person name="Bonette J."/>
            <person name="Campitelli B."/>
            <person name="Daum C."/>
            <person name="Gordon S."/>
            <person name="Gould B."/>
            <person name="Lipzen A."/>
            <person name="Macqueen A."/>
            <person name="Palacio-Mejia J."/>
            <person name="Plott C."/>
            <person name="Shakirov E."/>
            <person name="Shu S."/>
            <person name="Yoshinaga Y."/>
            <person name="Zane M."/>
            <person name="Rokhsar D."/>
            <person name="Grimwood J."/>
            <person name="Schmutz J."/>
            <person name="Juenger T."/>
        </authorList>
    </citation>
    <scope>NUCLEOTIDE SEQUENCE [LARGE SCALE GENOMIC DNA]</scope>
    <source>
        <strain evidence="2">FIL2</strain>
    </source>
</reference>
<protein>
    <submittedName>
        <fullName evidence="2">Uncharacterized protein</fullName>
    </submittedName>
</protein>
<dbReference type="AlphaFoldDB" id="A0A2T8KIT9"/>
<sequence length="229" mass="24603">MLQKAELIPPARAPPTGQPRAGVDDDRPAGSLAAPSAAATAGLPRRALLSRWLRFATSLRFYEDNRHGVNGQPTQSGPHVSDRTAGTDPGWTVFEIPSTWSVSHIPSNPGTAPLPRGAAPRSAAAFWPVLEVLPLSSRASASLCVKATEVCPRSRLARAAGFCVVPARYLHQRRRYPAQLCLQPRLCRRASSGAPCCRCSYSSRPACHARIAAGGTPRTRLRNKKQRSA</sequence>
<evidence type="ECO:0000313" key="2">
    <source>
        <dbReference type="EMBL" id="PVH62081.1"/>
    </source>
</evidence>
<accession>A0A2T8KIT9</accession>
<gene>
    <name evidence="2" type="ORF">PAHAL_3G200300</name>
</gene>
<name>A0A2T8KIT9_9POAL</name>